<organism evidence="1 2">
    <name type="scientific">Otariodibacter oris</name>
    <dbReference type="NCBI Taxonomy" id="1032623"/>
    <lineage>
        <taxon>Bacteria</taxon>
        <taxon>Pseudomonadati</taxon>
        <taxon>Pseudomonadota</taxon>
        <taxon>Gammaproteobacteria</taxon>
        <taxon>Pasteurellales</taxon>
        <taxon>Pasteurellaceae</taxon>
        <taxon>Otariodibacter</taxon>
    </lineage>
</organism>
<name>A0A420XIW7_9PAST</name>
<dbReference type="PROSITE" id="PS51257">
    <property type="entry name" value="PROKAR_LIPOPROTEIN"/>
    <property type="match status" value="1"/>
</dbReference>
<keyword evidence="2" id="KW-1185">Reference proteome</keyword>
<dbReference type="AlphaFoldDB" id="A0A420XIW7"/>
<dbReference type="EMBL" id="RBJC01000004">
    <property type="protein sequence ID" value="RKR77030.1"/>
    <property type="molecule type" value="Genomic_DNA"/>
</dbReference>
<evidence type="ECO:0000313" key="2">
    <source>
        <dbReference type="Proteomes" id="UP000280099"/>
    </source>
</evidence>
<dbReference type="Proteomes" id="UP000280099">
    <property type="component" value="Unassembled WGS sequence"/>
</dbReference>
<proteinExistence type="predicted"/>
<gene>
    <name evidence="1" type="ORF">DES31_0346</name>
</gene>
<evidence type="ECO:0000313" key="1">
    <source>
        <dbReference type="EMBL" id="RKR77030.1"/>
    </source>
</evidence>
<accession>A0A420XIW7</accession>
<reference evidence="1 2" key="1">
    <citation type="submission" date="2018-10" db="EMBL/GenBank/DDBJ databases">
        <title>Genomic Encyclopedia of Type Strains, Phase IV (KMG-IV): sequencing the most valuable type-strain genomes for metagenomic binning, comparative biology and taxonomic classification.</title>
        <authorList>
            <person name="Goeker M."/>
        </authorList>
    </citation>
    <scope>NUCLEOTIDE SEQUENCE [LARGE SCALE GENOMIC DNA]</scope>
    <source>
        <strain evidence="1 2">DSM 23800</strain>
    </source>
</reference>
<sequence>MRRLLHHTFGLLIILFVAGCTSHLAEFSLPKEIQFQDKTFQQVTHNQLDEMQQSLYLESHSTKDPDNWQEGFLLFVDKNSEGKTLQDRLVLRQNIFKQQDKTIASLSIEQGELRSQVIYPPTERFNDIQLEVSRGQNSQCGFSQMQFSNKRSVSSNNLQNLATYQTELISLAEQLAVMPWVIECK</sequence>
<protein>
    <recommendedName>
        <fullName evidence="3">ABC transporter ATPase</fullName>
    </recommendedName>
</protein>
<dbReference type="RefSeq" id="WP_229583592.1">
    <property type="nucleotide sequence ID" value="NZ_CP016604.1"/>
</dbReference>
<comment type="caution">
    <text evidence="1">The sequence shown here is derived from an EMBL/GenBank/DDBJ whole genome shotgun (WGS) entry which is preliminary data.</text>
</comment>
<evidence type="ECO:0008006" key="3">
    <source>
        <dbReference type="Google" id="ProtNLM"/>
    </source>
</evidence>